<keyword evidence="1" id="KW-1133">Transmembrane helix</keyword>
<proteinExistence type="predicted"/>
<feature type="transmembrane region" description="Helical" evidence="1">
    <location>
        <begin position="263"/>
        <end position="289"/>
    </location>
</feature>
<keyword evidence="1" id="KW-0812">Transmembrane</keyword>
<sequence>METHEVELGQTLRSKKLLALLLISVLLTYAVPFPFIAGFLEDYGKIKEIKKQMEEENEAIVCHTVYDTDPEFFGSQGMECSDENYRPNESTVSCCGMSVYRDTYQEYLRAREDLGKELPKFVLFVVWVFLSLLAFSYALVEGAVSITNGGEVSLKRSILSGFRALPALVASEFVMFVAIIAVLILLAVPMAILGPLGGILVVILTAPAFALVIPVYYFERKIGPVGEIWRIFKNNTGGYLVLGLLAGIVDLLVAFQYEYYFGIGTLLIMLAIGIPRYVLNSVGALVVYLDGVETLEREEKRGIEWEV</sequence>
<reference evidence="2 3" key="1">
    <citation type="submission" date="2016-04" db="EMBL/GenBank/DDBJ databases">
        <title>Complete genome sequence of Thermococcus pacificus type strain P4.</title>
        <authorList>
            <person name="Oger P.M."/>
        </authorList>
    </citation>
    <scope>NUCLEOTIDE SEQUENCE [LARGE SCALE GENOMIC DNA]</scope>
    <source>
        <strain evidence="2 3">P-4</strain>
    </source>
</reference>
<keyword evidence="3" id="KW-1185">Reference proteome</keyword>
<evidence type="ECO:0000313" key="3">
    <source>
        <dbReference type="Proteomes" id="UP000197418"/>
    </source>
</evidence>
<evidence type="ECO:0000256" key="1">
    <source>
        <dbReference type="SAM" id="Phobius"/>
    </source>
</evidence>
<feature type="transmembrane region" description="Helical" evidence="1">
    <location>
        <begin position="165"/>
        <end position="192"/>
    </location>
</feature>
<protein>
    <submittedName>
        <fullName evidence="2">Uncharacterized protein</fullName>
    </submittedName>
</protein>
<dbReference type="GeneID" id="33315694"/>
<organism evidence="2 3">
    <name type="scientific">Thermococcus pacificus</name>
    <dbReference type="NCBI Taxonomy" id="71998"/>
    <lineage>
        <taxon>Archaea</taxon>
        <taxon>Methanobacteriati</taxon>
        <taxon>Methanobacteriota</taxon>
        <taxon>Thermococci</taxon>
        <taxon>Thermococcales</taxon>
        <taxon>Thermococcaceae</taxon>
        <taxon>Thermococcus</taxon>
    </lineage>
</organism>
<dbReference type="RefSeq" id="WP_088854053.1">
    <property type="nucleotide sequence ID" value="NZ_CP015102.1"/>
</dbReference>
<dbReference type="KEGG" id="tpaf:A3L08_05450"/>
<dbReference type="OrthoDB" id="97457at2157"/>
<evidence type="ECO:0000313" key="2">
    <source>
        <dbReference type="EMBL" id="ASJ06802.1"/>
    </source>
</evidence>
<dbReference type="Proteomes" id="UP000197418">
    <property type="component" value="Chromosome"/>
</dbReference>
<feature type="transmembrane region" description="Helical" evidence="1">
    <location>
        <begin position="17"/>
        <end position="40"/>
    </location>
</feature>
<accession>A0A218P7Q8</accession>
<gene>
    <name evidence="2" type="ORF">A3L08_05450</name>
</gene>
<keyword evidence="1" id="KW-0472">Membrane</keyword>
<feature type="transmembrane region" description="Helical" evidence="1">
    <location>
        <begin position="198"/>
        <end position="218"/>
    </location>
</feature>
<feature type="transmembrane region" description="Helical" evidence="1">
    <location>
        <begin position="239"/>
        <end position="257"/>
    </location>
</feature>
<name>A0A218P7Q8_9EURY</name>
<feature type="transmembrane region" description="Helical" evidence="1">
    <location>
        <begin position="121"/>
        <end position="144"/>
    </location>
</feature>
<dbReference type="AlphaFoldDB" id="A0A218P7Q8"/>
<dbReference type="EMBL" id="CP015102">
    <property type="protein sequence ID" value="ASJ06802.1"/>
    <property type="molecule type" value="Genomic_DNA"/>
</dbReference>